<dbReference type="GO" id="GO:0051056">
    <property type="term" value="P:regulation of small GTPase mediated signal transduction"/>
    <property type="evidence" value="ECO:0007669"/>
    <property type="project" value="TreeGrafter"/>
</dbReference>
<dbReference type="PROSITE" id="PS50238">
    <property type="entry name" value="RHOGAP"/>
    <property type="match status" value="1"/>
</dbReference>
<evidence type="ECO:0000313" key="4">
    <source>
        <dbReference type="EMBL" id="RZF47436.1"/>
    </source>
</evidence>
<name>A0A482XNY6_LAOST</name>
<dbReference type="Proteomes" id="UP000291343">
    <property type="component" value="Unassembled WGS sequence"/>
</dbReference>
<keyword evidence="1" id="KW-0343">GTPase activation</keyword>
<protein>
    <recommendedName>
        <fullName evidence="3">Rho-GAP domain-containing protein</fullName>
    </recommendedName>
</protein>
<dbReference type="PANTHER" id="PTHR14963:SF7">
    <property type="entry name" value="RHO GTPASE-ACTIVATING PROTEIN 19"/>
    <property type="match status" value="1"/>
</dbReference>
<dbReference type="InterPro" id="IPR000198">
    <property type="entry name" value="RhoGAP_dom"/>
</dbReference>
<feature type="region of interest" description="Disordered" evidence="2">
    <location>
        <begin position="470"/>
        <end position="491"/>
    </location>
</feature>
<dbReference type="InterPro" id="IPR008936">
    <property type="entry name" value="Rho_GTPase_activation_prot"/>
</dbReference>
<dbReference type="GO" id="GO:0007165">
    <property type="term" value="P:signal transduction"/>
    <property type="evidence" value="ECO:0007669"/>
    <property type="project" value="InterPro"/>
</dbReference>
<comment type="caution">
    <text evidence="4">The sequence shown here is derived from an EMBL/GenBank/DDBJ whole genome shotgun (WGS) entry which is preliminary data.</text>
</comment>
<sequence length="765" mass="84640">MDSNSDIENDDWKLASKLRNEDPEQFYTLVRMHLSFVLDLNTDDCEWPVEKAKLRNVLKWSLAPFSKKPRQAPIKSNSDSKGVLTKDSIAQVFQLVEFLSKEDNAIQEGIFRRSGKMTRQQELKSLLTSGVPLDLDNSQYSVHDCASVLKTFLAELSEPLLTEAYYPAYCQIAELCLSESTSESRLQCALQLLLLLLPNENWSVLKNIVNMLQLISTYEAQNKMNADNLATLFTPHLLCPRKLTPEAFHSSSQMLSHVVSFMIRSGSELFQVPPRLATDIFAYWERRKMSPKIEVKPKPTTKTEVNNGGAASTVFSFVDRERTAQENTTNPTEAALAQLYAHIQSLPESSKKRRLIKQFNKENGFGTPRQNNRAISLGDSIKKRIFSKAYKQSKPLIESNILKCGRSSSEEMLDNSDDCPKIVVQVEPAAVENSDFDDFKRPITSEINAVKTETTDAENEVRFKEVEIDVGSENSGEKSVDSPVESSTPVRGSVMFCTPTMGDNEKYTRSILDSNKVTFYTPATTPATLRHKYWSVARTSASTPTANTKPSLANPNSSCLLTSTPAGPANCLLTPSPMILSASADEMSPITRSTRRMTRAMQETMMTPRSRKPVVALSGSNISHLSSATWGASGERLKPCSEESSSLTSPFRDYLHGRSVLTASPVDLSFSSRTGDFDPSSFSDDTLPSMLSDSLLRCLDGEPVSVSSSTSSSSSSSANGDRGKCKRKNSSELNESHDHVVRKRPSLTDGSITDNSRDGVFETSL</sequence>
<dbReference type="EMBL" id="QKKF02004189">
    <property type="protein sequence ID" value="RZF47436.1"/>
    <property type="molecule type" value="Genomic_DNA"/>
</dbReference>
<dbReference type="PANTHER" id="PTHR14963">
    <property type="entry name" value="RHO GTPASE ACTIVATING PROTEIN 18,19-RELATED"/>
    <property type="match status" value="1"/>
</dbReference>
<reference evidence="4 5" key="1">
    <citation type="journal article" date="2017" name="Gigascience">
        <title>Genome sequence of the small brown planthopper, Laodelphax striatellus.</title>
        <authorList>
            <person name="Zhu J."/>
            <person name="Jiang F."/>
            <person name="Wang X."/>
            <person name="Yang P."/>
            <person name="Bao Y."/>
            <person name="Zhao W."/>
            <person name="Wang W."/>
            <person name="Lu H."/>
            <person name="Wang Q."/>
            <person name="Cui N."/>
            <person name="Li J."/>
            <person name="Chen X."/>
            <person name="Luo L."/>
            <person name="Yu J."/>
            <person name="Kang L."/>
            <person name="Cui F."/>
        </authorList>
    </citation>
    <scope>NUCLEOTIDE SEQUENCE [LARGE SCALE GENOMIC DNA]</scope>
    <source>
        <strain evidence="4">Lst14</strain>
    </source>
</reference>
<dbReference type="GO" id="GO:0005737">
    <property type="term" value="C:cytoplasm"/>
    <property type="evidence" value="ECO:0007669"/>
    <property type="project" value="TreeGrafter"/>
</dbReference>
<dbReference type="AlphaFoldDB" id="A0A482XNY6"/>
<evidence type="ECO:0000259" key="3">
    <source>
        <dbReference type="PROSITE" id="PS50238"/>
    </source>
</evidence>
<organism evidence="4 5">
    <name type="scientific">Laodelphax striatellus</name>
    <name type="common">Small brown planthopper</name>
    <name type="synonym">Delphax striatella</name>
    <dbReference type="NCBI Taxonomy" id="195883"/>
    <lineage>
        <taxon>Eukaryota</taxon>
        <taxon>Metazoa</taxon>
        <taxon>Ecdysozoa</taxon>
        <taxon>Arthropoda</taxon>
        <taxon>Hexapoda</taxon>
        <taxon>Insecta</taxon>
        <taxon>Pterygota</taxon>
        <taxon>Neoptera</taxon>
        <taxon>Paraneoptera</taxon>
        <taxon>Hemiptera</taxon>
        <taxon>Auchenorrhyncha</taxon>
        <taxon>Fulgoroidea</taxon>
        <taxon>Delphacidae</taxon>
        <taxon>Criomorphinae</taxon>
        <taxon>Laodelphax</taxon>
    </lineage>
</organism>
<dbReference type="Pfam" id="PF00620">
    <property type="entry name" value="RhoGAP"/>
    <property type="match status" value="1"/>
</dbReference>
<dbReference type="Gene3D" id="1.10.555.10">
    <property type="entry name" value="Rho GTPase activation protein"/>
    <property type="match status" value="1"/>
</dbReference>
<dbReference type="OrthoDB" id="10061772at2759"/>
<dbReference type="STRING" id="195883.A0A482XNY6"/>
<dbReference type="InParanoid" id="A0A482XNY6"/>
<accession>A0A482XNY6</accession>
<dbReference type="SMART" id="SM00324">
    <property type="entry name" value="RhoGAP"/>
    <property type="match status" value="1"/>
</dbReference>
<keyword evidence="5" id="KW-1185">Reference proteome</keyword>
<evidence type="ECO:0000256" key="2">
    <source>
        <dbReference type="SAM" id="MobiDB-lite"/>
    </source>
</evidence>
<proteinExistence type="predicted"/>
<dbReference type="FunCoup" id="A0A482XNY6">
    <property type="interactions" value="135"/>
</dbReference>
<evidence type="ECO:0000256" key="1">
    <source>
        <dbReference type="ARBA" id="ARBA00022468"/>
    </source>
</evidence>
<dbReference type="SUPFAM" id="SSF48350">
    <property type="entry name" value="GTPase activation domain, GAP"/>
    <property type="match status" value="1"/>
</dbReference>
<feature type="compositionally biased region" description="Low complexity" evidence="2">
    <location>
        <begin position="704"/>
        <end position="717"/>
    </location>
</feature>
<dbReference type="SMR" id="A0A482XNY6"/>
<feature type="compositionally biased region" description="Basic and acidic residues" evidence="2">
    <location>
        <begin position="755"/>
        <end position="765"/>
    </location>
</feature>
<feature type="region of interest" description="Disordered" evidence="2">
    <location>
        <begin position="702"/>
        <end position="765"/>
    </location>
</feature>
<gene>
    <name evidence="4" type="ORF">LSTR_LSTR007363</name>
</gene>
<dbReference type="GO" id="GO:0005096">
    <property type="term" value="F:GTPase activator activity"/>
    <property type="evidence" value="ECO:0007669"/>
    <property type="project" value="UniProtKB-KW"/>
</dbReference>
<evidence type="ECO:0000313" key="5">
    <source>
        <dbReference type="Proteomes" id="UP000291343"/>
    </source>
</evidence>
<feature type="domain" description="Rho-GAP" evidence="3">
    <location>
        <begin position="72"/>
        <end position="270"/>
    </location>
</feature>